<dbReference type="GO" id="GO:0001006">
    <property type="term" value="F:RNA polymerase III type 3 promoter sequence-specific DNA binding"/>
    <property type="evidence" value="ECO:0007669"/>
    <property type="project" value="TreeGrafter"/>
</dbReference>
<dbReference type="FunFam" id="1.10.472.10:FF:000007">
    <property type="entry name" value="Transcription factor IIIB 90 kDa subunit"/>
    <property type="match status" value="1"/>
</dbReference>
<evidence type="ECO:0000256" key="3">
    <source>
        <dbReference type="ARBA" id="ARBA00022723"/>
    </source>
</evidence>
<dbReference type="GO" id="GO:0097550">
    <property type="term" value="C:transcription preinitiation complex"/>
    <property type="evidence" value="ECO:0007669"/>
    <property type="project" value="TreeGrafter"/>
</dbReference>
<organism evidence="14 15">
    <name type="scientific">Dimargaris verticillata</name>
    <dbReference type="NCBI Taxonomy" id="2761393"/>
    <lineage>
        <taxon>Eukaryota</taxon>
        <taxon>Fungi</taxon>
        <taxon>Fungi incertae sedis</taxon>
        <taxon>Zoopagomycota</taxon>
        <taxon>Kickxellomycotina</taxon>
        <taxon>Dimargaritomycetes</taxon>
        <taxon>Dimargaritales</taxon>
        <taxon>Dimargaritaceae</taxon>
        <taxon>Dimargaris</taxon>
    </lineage>
</organism>
<dbReference type="InterPro" id="IPR013763">
    <property type="entry name" value="Cyclin-like_dom"/>
</dbReference>
<feature type="compositionally biased region" description="Basic and acidic residues" evidence="12">
    <location>
        <begin position="308"/>
        <end position="338"/>
    </location>
</feature>
<feature type="compositionally biased region" description="Acidic residues" evidence="12">
    <location>
        <begin position="575"/>
        <end position="587"/>
    </location>
</feature>
<dbReference type="GO" id="GO:0000126">
    <property type="term" value="C:transcription factor TFIIIB complex"/>
    <property type="evidence" value="ECO:0007669"/>
    <property type="project" value="UniProtKB-ARBA"/>
</dbReference>
<dbReference type="InterPro" id="IPR000812">
    <property type="entry name" value="TFIIB"/>
</dbReference>
<dbReference type="PANTHER" id="PTHR11618">
    <property type="entry name" value="TRANSCRIPTION INITIATION FACTOR IIB-RELATED"/>
    <property type="match status" value="1"/>
</dbReference>
<dbReference type="GO" id="GO:0000995">
    <property type="term" value="F:RNA polymerase III general transcription initiation factor activity"/>
    <property type="evidence" value="ECO:0007669"/>
    <property type="project" value="TreeGrafter"/>
</dbReference>
<dbReference type="GO" id="GO:0070897">
    <property type="term" value="P:transcription preinitiation complex assembly"/>
    <property type="evidence" value="ECO:0007669"/>
    <property type="project" value="InterPro"/>
</dbReference>
<evidence type="ECO:0000256" key="11">
    <source>
        <dbReference type="PROSITE-ProRule" id="PRU00469"/>
    </source>
</evidence>
<accession>A0A9W8BA44</accession>
<evidence type="ECO:0000256" key="12">
    <source>
        <dbReference type="SAM" id="MobiDB-lite"/>
    </source>
</evidence>
<feature type="region of interest" description="Disordered" evidence="12">
    <location>
        <begin position="511"/>
        <end position="587"/>
    </location>
</feature>
<keyword evidence="5" id="KW-0862">Zinc</keyword>
<dbReference type="SUPFAM" id="SSF47954">
    <property type="entry name" value="Cyclin-like"/>
    <property type="match status" value="2"/>
</dbReference>
<feature type="region of interest" description="Disordered" evidence="12">
    <location>
        <begin position="289"/>
        <end position="344"/>
    </location>
</feature>
<dbReference type="Gene3D" id="1.10.472.10">
    <property type="entry name" value="Cyclin-like"/>
    <property type="match status" value="2"/>
</dbReference>
<dbReference type="SUPFAM" id="SSF57783">
    <property type="entry name" value="Zinc beta-ribbon"/>
    <property type="match status" value="1"/>
</dbReference>
<sequence length="587" mass="65053">MVCPSCGSNKIEYDHSNGTTFCVECGAVSEENAIVSEVTFGESSSGAAILQGTLVSSDSGRINVSGHYGKRNALQSRERTLTNGKRAIHMLGSALKMPERYQEAAQRYFNLAVNCNFNKGRPTLNVAAVCLYIVCRQEKSGFMLMDFSELMETNVFLLGITFAKLVRELNLVVPMVDPSLYITRFAMMLEFGDKTQRVVTDALRLVQRMDRDWIQTGRRPAGICGACLLIAARMHNFRRTYSEVIRVVKVASVTIRERLKEFKHTPTGGLSLTDFRTVWLEESTDPPAFARNRKRDRRGSFDGNIKLPHKEPRLDGPEALTDGHHPTPPDSLPEKSSDRTSVPRNATAAMDEDVDPYGWHELTPQLNATDQLLVDEINKYITNERVKLFTQQIQNQEFSEDISTWEDFDDDEIMLAILTEPEVAHKTEVWTRNNADYLQEQEIKAKIQASRGRSAPSTRKKRNKPGASKGGAGGGPGTSASAVEAAKNLLTAKKLSKKINYAVLENLFEPQSPSTVASSPHPLTPAMADDISSLAHKAKATEASDAPNDDGDGGGEEDVGEEEYDDLVHPMADDLYGDAYDDFNEYD</sequence>
<reference evidence="14" key="1">
    <citation type="submission" date="2022-07" db="EMBL/GenBank/DDBJ databases">
        <title>Phylogenomic reconstructions and comparative analyses of Kickxellomycotina fungi.</title>
        <authorList>
            <person name="Reynolds N.K."/>
            <person name="Stajich J.E."/>
            <person name="Barry K."/>
            <person name="Grigoriev I.V."/>
            <person name="Crous P."/>
            <person name="Smith M.E."/>
        </authorList>
    </citation>
    <scope>NUCLEOTIDE SEQUENCE</scope>
    <source>
        <strain evidence="14">RSA 567</strain>
    </source>
</reference>
<dbReference type="PRINTS" id="PR00685">
    <property type="entry name" value="TIFACTORIIB"/>
</dbReference>
<dbReference type="Proteomes" id="UP001151582">
    <property type="component" value="Unassembled WGS sequence"/>
</dbReference>
<evidence type="ECO:0000256" key="8">
    <source>
        <dbReference type="ARBA" id="ARBA00023163"/>
    </source>
</evidence>
<dbReference type="CDD" id="cd20553">
    <property type="entry name" value="CYCLIN_TFIIIB90_rpt1"/>
    <property type="match status" value="1"/>
</dbReference>
<dbReference type="PROSITE" id="PS51134">
    <property type="entry name" value="ZF_TFIIB"/>
    <property type="match status" value="1"/>
</dbReference>
<proteinExistence type="inferred from homology"/>
<dbReference type="InterPro" id="IPR036915">
    <property type="entry name" value="Cyclin-like_sf"/>
</dbReference>
<dbReference type="GO" id="GO:0006384">
    <property type="term" value="P:transcription initiation at RNA polymerase III promoter"/>
    <property type="evidence" value="ECO:0007669"/>
    <property type="project" value="UniProtKB-ARBA"/>
</dbReference>
<keyword evidence="3" id="KW-0479">Metal-binding</keyword>
<dbReference type="OrthoDB" id="511529at2759"/>
<dbReference type="Gene3D" id="1.20.5.650">
    <property type="entry name" value="Single helix bin"/>
    <property type="match status" value="1"/>
</dbReference>
<feature type="compositionally biased region" description="Acidic residues" evidence="12">
    <location>
        <begin position="547"/>
        <end position="565"/>
    </location>
</feature>
<dbReference type="GO" id="GO:0008270">
    <property type="term" value="F:zinc ion binding"/>
    <property type="evidence" value="ECO:0007669"/>
    <property type="project" value="UniProtKB-KW"/>
</dbReference>
<evidence type="ECO:0000256" key="5">
    <source>
        <dbReference type="ARBA" id="ARBA00022833"/>
    </source>
</evidence>
<evidence type="ECO:0000256" key="10">
    <source>
        <dbReference type="ARBA" id="ARBA00031009"/>
    </source>
</evidence>
<protein>
    <recommendedName>
        <fullName evidence="10">B-related factor 1</fullName>
    </recommendedName>
</protein>
<comment type="similarity">
    <text evidence="2">Belongs to the TFIIB family.</text>
</comment>
<keyword evidence="15" id="KW-1185">Reference proteome</keyword>
<evidence type="ECO:0000259" key="13">
    <source>
        <dbReference type="PROSITE" id="PS51134"/>
    </source>
</evidence>
<feature type="region of interest" description="Disordered" evidence="12">
    <location>
        <begin position="446"/>
        <end position="480"/>
    </location>
</feature>
<dbReference type="GO" id="GO:0017025">
    <property type="term" value="F:TBP-class protein binding"/>
    <property type="evidence" value="ECO:0007669"/>
    <property type="project" value="InterPro"/>
</dbReference>
<dbReference type="FunFam" id="1.10.472.10:FF:000002">
    <property type="entry name" value="Transcription factor IIIB 90 kDa subunit"/>
    <property type="match status" value="1"/>
</dbReference>
<keyword evidence="8" id="KW-0804">Transcription</keyword>
<dbReference type="Pfam" id="PF07741">
    <property type="entry name" value="BRF1"/>
    <property type="match status" value="1"/>
</dbReference>
<evidence type="ECO:0000313" key="15">
    <source>
        <dbReference type="Proteomes" id="UP001151582"/>
    </source>
</evidence>
<evidence type="ECO:0000256" key="9">
    <source>
        <dbReference type="ARBA" id="ARBA00023242"/>
    </source>
</evidence>
<dbReference type="Pfam" id="PF08271">
    <property type="entry name" value="Zn_Ribbon_TF"/>
    <property type="match status" value="1"/>
</dbReference>
<comment type="subcellular location">
    <subcellularLocation>
        <location evidence="1">Nucleus</location>
    </subcellularLocation>
</comment>
<evidence type="ECO:0000256" key="1">
    <source>
        <dbReference type="ARBA" id="ARBA00004123"/>
    </source>
</evidence>
<comment type="caution">
    <text evidence="14">The sequence shown here is derived from an EMBL/GenBank/DDBJ whole genome shotgun (WGS) entry which is preliminary data.</text>
</comment>
<keyword evidence="9" id="KW-0539">Nucleus</keyword>
<feature type="domain" description="TFIIB-type" evidence="13">
    <location>
        <begin position="1"/>
        <end position="30"/>
    </location>
</feature>
<keyword evidence="4 11" id="KW-0863">Zinc-finger</keyword>
<dbReference type="InterPro" id="IPR011665">
    <property type="entry name" value="BRF1_TBP-bd_dom"/>
</dbReference>
<dbReference type="Pfam" id="PF00382">
    <property type="entry name" value="TFIIB"/>
    <property type="match status" value="2"/>
</dbReference>
<dbReference type="Gene3D" id="2.20.25.10">
    <property type="match status" value="1"/>
</dbReference>
<evidence type="ECO:0000313" key="14">
    <source>
        <dbReference type="EMBL" id="KAJ1983282.1"/>
    </source>
</evidence>
<evidence type="ECO:0000256" key="2">
    <source>
        <dbReference type="ARBA" id="ARBA00010857"/>
    </source>
</evidence>
<keyword evidence="7" id="KW-0010">Activator</keyword>
<dbReference type="EMBL" id="JANBQB010000062">
    <property type="protein sequence ID" value="KAJ1983282.1"/>
    <property type="molecule type" value="Genomic_DNA"/>
</dbReference>
<dbReference type="CDD" id="cd20554">
    <property type="entry name" value="CYCLIN_TFIIIB90_rpt2"/>
    <property type="match status" value="1"/>
</dbReference>
<feature type="compositionally biased region" description="Gly residues" evidence="12">
    <location>
        <begin position="468"/>
        <end position="477"/>
    </location>
</feature>
<dbReference type="PANTHER" id="PTHR11618:SF4">
    <property type="entry name" value="TRANSCRIPTION FACTOR IIIB 90 KDA SUBUNIT"/>
    <property type="match status" value="1"/>
</dbReference>
<keyword evidence="6" id="KW-0805">Transcription regulation</keyword>
<dbReference type="InterPro" id="IPR013150">
    <property type="entry name" value="TFIIB_cyclin"/>
</dbReference>
<dbReference type="InterPro" id="IPR013137">
    <property type="entry name" value="Znf_TFIIB"/>
</dbReference>
<dbReference type="GO" id="GO:0005634">
    <property type="term" value="C:nucleus"/>
    <property type="evidence" value="ECO:0007669"/>
    <property type="project" value="UniProtKB-SubCell"/>
</dbReference>
<gene>
    <name evidence="14" type="primary">BRF1</name>
    <name evidence="14" type="ORF">H4R34_001366</name>
</gene>
<evidence type="ECO:0000256" key="7">
    <source>
        <dbReference type="ARBA" id="ARBA00023159"/>
    </source>
</evidence>
<name>A0A9W8BA44_9FUNG</name>
<dbReference type="SMART" id="SM00385">
    <property type="entry name" value="CYCLIN"/>
    <property type="match status" value="2"/>
</dbReference>
<evidence type="ECO:0000256" key="4">
    <source>
        <dbReference type="ARBA" id="ARBA00022771"/>
    </source>
</evidence>
<evidence type="ECO:0000256" key="6">
    <source>
        <dbReference type="ARBA" id="ARBA00023015"/>
    </source>
</evidence>
<dbReference type="AlphaFoldDB" id="A0A9W8BA44"/>